<dbReference type="SUPFAM" id="SSF82171">
    <property type="entry name" value="DPP6 N-terminal domain-like"/>
    <property type="match status" value="1"/>
</dbReference>
<dbReference type="PANTHER" id="PTHR42776:SF27">
    <property type="entry name" value="DIPEPTIDYL PEPTIDASE FAMILY MEMBER 6"/>
    <property type="match status" value="1"/>
</dbReference>
<dbReference type="InterPro" id="IPR001375">
    <property type="entry name" value="Peptidase_S9_cat"/>
</dbReference>
<protein>
    <submittedName>
        <fullName evidence="3">S9 family peptidase</fullName>
    </submittedName>
</protein>
<evidence type="ECO:0000313" key="4">
    <source>
        <dbReference type="Proteomes" id="UP001321786"/>
    </source>
</evidence>
<accession>A0AAU9E8M5</accession>
<keyword evidence="1" id="KW-0378">Hydrolase</keyword>
<feature type="domain" description="Peptidase S9 prolyl oligopeptidase catalytic" evidence="2">
    <location>
        <begin position="424"/>
        <end position="636"/>
    </location>
</feature>
<name>A0AAU9E8M5_9FIRM</name>
<sequence length="639" mass="74525">MQREIKSDDFLKNKIITNLKINNDESFGLYFTYSHDMNLNKYKREVYLINLKDLSLKKIILDFEADDFFIDNDFIYFKVDFIDSSKFYKYLISSQQVIKEFTIPFVVKDYSISNKNIYFTAIIQSQNKSEDFKYSFTTPSFVEGRGFVGKEVKALFNADENGKKINLITSLDLDIDKIDFDFINKRIMFSAYKVSNLKNIATDIYIYNLKNDDLKIYTKGNFNIGYIKSMNSKKVIFTGVDLRKKSRNDNQQIYSVDLQSNECERLGKYIDLSNEKPSVVADSFFTTSNSVYKKNNKFYSLRVDRDREKINEIDMFGNNKMIDTGLKVINSYCVLEKGILIIGLKDLDLLELYLYKDKKLKRITNHNSWLNKYKLSKPKQLIFKHNDIEINGFVFPPTEIEKNKTYPGILMIHGGPKMIYSDIFSFDVQLFASNGYYVFYSNPMGSDGFGDEFSNIRGKYADLPYKQLMKFVDEVINNNNQINQELLGLTGGSYGGYMTNYIITKTNRFKVAVSERSISDLTHSFMTSDIGYNYIYEYMGNNETPWTNSKIYMESSPLTYANKVKTPTMFIHGKNDCRCSYTESLSMYNALNYFGIETKICLFENEDHSLSIKGKPQNKKHRYNEILNWFDKYLKGGVS</sequence>
<dbReference type="Pfam" id="PF00326">
    <property type="entry name" value="Peptidase_S9"/>
    <property type="match status" value="1"/>
</dbReference>
<dbReference type="SUPFAM" id="SSF53474">
    <property type="entry name" value="alpha/beta-Hydrolases"/>
    <property type="match status" value="1"/>
</dbReference>
<evidence type="ECO:0000256" key="1">
    <source>
        <dbReference type="ARBA" id="ARBA00022801"/>
    </source>
</evidence>
<evidence type="ECO:0000259" key="2">
    <source>
        <dbReference type="Pfam" id="PF00326"/>
    </source>
</evidence>
<reference evidence="3 4" key="1">
    <citation type="submission" date="2023-08" db="EMBL/GenBank/DDBJ databases">
        <title>Helicovermis profunda gen. nov., sp. nov., a novel mesophilic, fermentative bacterium within the Bacillota from a deep-sea hydrothermal vent chimney.</title>
        <authorList>
            <person name="Miyazaki U."/>
            <person name="Mizutani D."/>
            <person name="Hashimoto Y."/>
            <person name="Tame A."/>
            <person name="Sawayama S."/>
            <person name="Miyazaki J."/>
            <person name="Takai K."/>
            <person name="Nakagawa S."/>
        </authorList>
    </citation>
    <scope>NUCLEOTIDE SEQUENCE [LARGE SCALE GENOMIC DNA]</scope>
    <source>
        <strain evidence="3 4">S502</strain>
    </source>
</reference>
<dbReference type="Gene3D" id="3.40.50.1820">
    <property type="entry name" value="alpha/beta hydrolase"/>
    <property type="match status" value="1"/>
</dbReference>
<dbReference type="GO" id="GO:0006508">
    <property type="term" value="P:proteolysis"/>
    <property type="evidence" value="ECO:0007669"/>
    <property type="project" value="InterPro"/>
</dbReference>
<dbReference type="GO" id="GO:0004252">
    <property type="term" value="F:serine-type endopeptidase activity"/>
    <property type="evidence" value="ECO:0007669"/>
    <property type="project" value="TreeGrafter"/>
</dbReference>
<dbReference type="PANTHER" id="PTHR42776">
    <property type="entry name" value="SERINE PEPTIDASE S9 FAMILY MEMBER"/>
    <property type="match status" value="1"/>
</dbReference>
<organism evidence="3 4">
    <name type="scientific">Helicovermis profundi</name>
    <dbReference type="NCBI Taxonomy" id="3065157"/>
    <lineage>
        <taxon>Bacteria</taxon>
        <taxon>Bacillati</taxon>
        <taxon>Bacillota</taxon>
        <taxon>Clostridia</taxon>
        <taxon>Helicovermis</taxon>
    </lineage>
</organism>
<gene>
    <name evidence="3" type="ORF">HLPR_21340</name>
</gene>
<evidence type="ECO:0000313" key="3">
    <source>
        <dbReference type="EMBL" id="BEP29803.1"/>
    </source>
</evidence>
<dbReference type="RefSeq" id="WP_338535417.1">
    <property type="nucleotide sequence ID" value="NZ_AP028654.1"/>
</dbReference>
<dbReference type="InterPro" id="IPR029058">
    <property type="entry name" value="AB_hydrolase_fold"/>
</dbReference>
<dbReference type="KEGG" id="hprf:HLPR_21340"/>
<dbReference type="EMBL" id="AP028654">
    <property type="protein sequence ID" value="BEP29803.1"/>
    <property type="molecule type" value="Genomic_DNA"/>
</dbReference>
<dbReference type="AlphaFoldDB" id="A0AAU9E8M5"/>
<keyword evidence="4" id="KW-1185">Reference proteome</keyword>
<dbReference type="Proteomes" id="UP001321786">
    <property type="component" value="Chromosome"/>
</dbReference>
<proteinExistence type="predicted"/>